<organism evidence="2 3">
    <name type="scientific">Candida metapsilosis</name>
    <dbReference type="NCBI Taxonomy" id="273372"/>
    <lineage>
        <taxon>Eukaryota</taxon>
        <taxon>Fungi</taxon>
        <taxon>Dikarya</taxon>
        <taxon>Ascomycota</taxon>
        <taxon>Saccharomycotina</taxon>
        <taxon>Pichiomycetes</taxon>
        <taxon>Debaryomycetaceae</taxon>
        <taxon>Candida/Lodderomyces clade</taxon>
        <taxon>Candida</taxon>
    </lineage>
</organism>
<feature type="region of interest" description="Disordered" evidence="1">
    <location>
        <begin position="212"/>
        <end position="540"/>
    </location>
</feature>
<feature type="compositionally biased region" description="Polar residues" evidence="1">
    <location>
        <begin position="286"/>
        <end position="297"/>
    </location>
</feature>
<dbReference type="AlphaFoldDB" id="A0A8H7ZH04"/>
<dbReference type="RefSeq" id="XP_067547603.1">
    <property type="nucleotide sequence ID" value="XM_067693043.1"/>
</dbReference>
<name>A0A8H7ZH04_9ASCO</name>
<gene>
    <name evidence="2" type="ORF">I9W82_004015</name>
</gene>
<feature type="compositionally biased region" description="Polar residues" evidence="1">
    <location>
        <begin position="342"/>
        <end position="367"/>
    </location>
</feature>
<evidence type="ECO:0000256" key="1">
    <source>
        <dbReference type="SAM" id="MobiDB-lite"/>
    </source>
</evidence>
<reference evidence="2 3" key="1">
    <citation type="submission" date="2020-12" db="EMBL/GenBank/DDBJ databases">
        <title>Effect of drift, selection, and recombination on the evolution of hybrid genomes in Candida yeast pathogens.</title>
        <authorList>
            <person name="Mixao V."/>
            <person name="Ksiezopolska E."/>
            <person name="Saus E."/>
            <person name="Boekhout T."/>
            <person name="Gacser A."/>
            <person name="Gabaldon T."/>
        </authorList>
    </citation>
    <scope>NUCLEOTIDE SEQUENCE [LARGE SCALE GENOMIC DNA]</scope>
    <source>
        <strain evidence="2 3">BP57</strain>
    </source>
</reference>
<evidence type="ECO:0000313" key="2">
    <source>
        <dbReference type="EMBL" id="KAG5418487.1"/>
    </source>
</evidence>
<evidence type="ECO:0000313" key="3">
    <source>
        <dbReference type="Proteomes" id="UP000669133"/>
    </source>
</evidence>
<feature type="compositionally biased region" description="Polar residues" evidence="1">
    <location>
        <begin position="231"/>
        <end position="255"/>
    </location>
</feature>
<feature type="compositionally biased region" description="Polar residues" evidence="1">
    <location>
        <begin position="397"/>
        <end position="410"/>
    </location>
</feature>
<protein>
    <submittedName>
        <fullName evidence="2">Uncharacterized protein</fullName>
    </submittedName>
</protein>
<feature type="compositionally biased region" description="Polar residues" evidence="1">
    <location>
        <begin position="471"/>
        <end position="483"/>
    </location>
</feature>
<dbReference type="GeneID" id="93652644"/>
<comment type="caution">
    <text evidence="2">The sequence shown here is derived from an EMBL/GenBank/DDBJ whole genome shotgun (WGS) entry which is preliminary data.</text>
</comment>
<feature type="compositionally biased region" description="Polar residues" evidence="1">
    <location>
        <begin position="521"/>
        <end position="531"/>
    </location>
</feature>
<accession>A0A8H7ZH04</accession>
<feature type="compositionally biased region" description="Polar residues" evidence="1">
    <location>
        <begin position="379"/>
        <end position="389"/>
    </location>
</feature>
<dbReference type="Proteomes" id="UP000669133">
    <property type="component" value="Unassembled WGS sequence"/>
</dbReference>
<feature type="compositionally biased region" description="Polar residues" evidence="1">
    <location>
        <begin position="427"/>
        <end position="445"/>
    </location>
</feature>
<feature type="compositionally biased region" description="Low complexity" evidence="1">
    <location>
        <begin position="458"/>
        <end position="470"/>
    </location>
</feature>
<dbReference type="EMBL" id="JAEOAQ010000005">
    <property type="protein sequence ID" value="KAG5418487.1"/>
    <property type="molecule type" value="Genomic_DNA"/>
</dbReference>
<sequence>MTETYQQQHQQHVSLNTPIKKIRNLNLNSSPIAYDGHQQQEQDHGFYNEYQYPDYNLPQQPQPPTKLYPSIDLQKSPTESCMLDKGYSHKLTNNVLSELHKRAQQITTGQYIDENGLTQYSSNVSPSYGIDDQVSQRRNKRYSGVHMSKFKQMESISHHYSVHNRNKTPSPQKLQSESEHGVVAAATPAESASKRRQTLNENNEITAIPILHQQQDQQSSNSPENRKISPNKISPSKASYNLNSILRQTTDTGSPNKEVWDQLQPPPKIVPQLKKRPSSLEMAGVINSSPTRYNETGSGSGALKPSMLDKPMGSNSHGLMKEPSKLSAANSTHHSLGPRSFVKTSHPASYQSTLNKKPSIPQLQRKSSIPLLQKKPSIPQMQRKSSIPQLQRKPSIPQFNNHQSNTGMMRSTSSSTSGAPAEKTSMKPPSSTTLHHQNKVSQQLSNKHRNEEASNQPSISRMSPSKSFSSFTQPKGNMSNKTLSQSQSQSLNGGKDTSKPLLHKSKSVTIPQPFSLYDKPTISSSQKSLNKYQRFKEKFQ</sequence>
<keyword evidence="3" id="KW-1185">Reference proteome</keyword>
<dbReference type="OrthoDB" id="4024111at2759"/>
<proteinExistence type="predicted"/>
<feature type="compositionally biased region" description="Polar residues" evidence="1">
    <location>
        <begin position="212"/>
        <end position="223"/>
    </location>
</feature>
<feature type="region of interest" description="Disordered" evidence="1">
    <location>
        <begin position="162"/>
        <end position="197"/>
    </location>
</feature>